<feature type="compositionally biased region" description="Basic and acidic residues" evidence="1">
    <location>
        <begin position="57"/>
        <end position="67"/>
    </location>
</feature>
<evidence type="ECO:0000313" key="3">
    <source>
        <dbReference type="Proteomes" id="UP001303046"/>
    </source>
</evidence>
<protein>
    <submittedName>
        <fullName evidence="2">Uncharacterized protein</fullName>
    </submittedName>
</protein>
<reference evidence="2 3" key="1">
    <citation type="submission" date="2023-08" db="EMBL/GenBank/DDBJ databases">
        <title>A Necator americanus chromosomal reference genome.</title>
        <authorList>
            <person name="Ilik V."/>
            <person name="Petrzelkova K.J."/>
            <person name="Pardy F."/>
            <person name="Fuh T."/>
            <person name="Niatou-Singa F.S."/>
            <person name="Gouil Q."/>
            <person name="Baker L."/>
            <person name="Ritchie M.E."/>
            <person name="Jex A.R."/>
            <person name="Gazzola D."/>
            <person name="Li H."/>
            <person name="Toshio Fujiwara R."/>
            <person name="Zhan B."/>
            <person name="Aroian R.V."/>
            <person name="Pafco B."/>
            <person name="Schwarz E.M."/>
        </authorList>
    </citation>
    <scope>NUCLEOTIDE SEQUENCE [LARGE SCALE GENOMIC DNA]</scope>
    <source>
        <strain evidence="2 3">Aroian</strain>
        <tissue evidence="2">Whole animal</tissue>
    </source>
</reference>
<organism evidence="2 3">
    <name type="scientific">Necator americanus</name>
    <name type="common">Human hookworm</name>
    <dbReference type="NCBI Taxonomy" id="51031"/>
    <lineage>
        <taxon>Eukaryota</taxon>
        <taxon>Metazoa</taxon>
        <taxon>Ecdysozoa</taxon>
        <taxon>Nematoda</taxon>
        <taxon>Chromadorea</taxon>
        <taxon>Rhabditida</taxon>
        <taxon>Rhabditina</taxon>
        <taxon>Rhabditomorpha</taxon>
        <taxon>Strongyloidea</taxon>
        <taxon>Ancylostomatidae</taxon>
        <taxon>Bunostominae</taxon>
        <taxon>Necator</taxon>
    </lineage>
</organism>
<dbReference type="Proteomes" id="UP001303046">
    <property type="component" value="Unassembled WGS sequence"/>
</dbReference>
<feature type="region of interest" description="Disordered" evidence="1">
    <location>
        <begin position="46"/>
        <end position="67"/>
    </location>
</feature>
<gene>
    <name evidence="2" type="primary">Necator_chrIII.g12115</name>
    <name evidence="2" type="ORF">RB195_011349</name>
</gene>
<comment type="caution">
    <text evidence="2">The sequence shown here is derived from an EMBL/GenBank/DDBJ whole genome shotgun (WGS) entry which is preliminary data.</text>
</comment>
<keyword evidence="3" id="KW-1185">Reference proteome</keyword>
<accession>A0ABR1D218</accession>
<evidence type="ECO:0000256" key="1">
    <source>
        <dbReference type="SAM" id="MobiDB-lite"/>
    </source>
</evidence>
<sequence>MQGFGDYGRATDGLILRKLLLKIEQVGQSCAQLRHASAKMLAFASGDNISPPIKSSISKEKEQELPF</sequence>
<dbReference type="EMBL" id="JAVFWL010000003">
    <property type="protein sequence ID" value="KAK6744569.1"/>
    <property type="molecule type" value="Genomic_DNA"/>
</dbReference>
<name>A0ABR1D218_NECAM</name>
<evidence type="ECO:0000313" key="2">
    <source>
        <dbReference type="EMBL" id="KAK6744569.1"/>
    </source>
</evidence>
<proteinExistence type="predicted"/>